<keyword evidence="4" id="KW-1185">Reference proteome</keyword>
<reference evidence="3" key="2">
    <citation type="submission" date="2020-11" db="EMBL/GenBank/DDBJ databases">
        <authorList>
            <consortium name="DOE Joint Genome Institute"/>
            <person name="Kuo A."/>
            <person name="Miyauchi S."/>
            <person name="Kiss E."/>
            <person name="Drula E."/>
            <person name="Kohler A."/>
            <person name="Sanchez-Garcia M."/>
            <person name="Andreopoulos B."/>
            <person name="Barry K.W."/>
            <person name="Bonito G."/>
            <person name="Buee M."/>
            <person name="Carver A."/>
            <person name="Chen C."/>
            <person name="Cichocki N."/>
            <person name="Clum A."/>
            <person name="Culley D."/>
            <person name="Crous P.W."/>
            <person name="Fauchery L."/>
            <person name="Girlanda M."/>
            <person name="Hayes R."/>
            <person name="Keri Z."/>
            <person name="Labutti K."/>
            <person name="Lipzen A."/>
            <person name="Lombard V."/>
            <person name="Magnuson J."/>
            <person name="Maillard F."/>
            <person name="Morin E."/>
            <person name="Murat C."/>
            <person name="Nolan M."/>
            <person name="Ohm R."/>
            <person name="Pangilinan J."/>
            <person name="Pereira M."/>
            <person name="Perotto S."/>
            <person name="Peter M."/>
            <person name="Riley R."/>
            <person name="Sitrit Y."/>
            <person name="Stielow B."/>
            <person name="Szollosi G."/>
            <person name="Zifcakova L."/>
            <person name="Stursova M."/>
            <person name="Spatafora J.W."/>
            <person name="Tedersoo L."/>
            <person name="Vaario L.-M."/>
            <person name="Yamada A."/>
            <person name="Yan M."/>
            <person name="Wang P."/>
            <person name="Xu J."/>
            <person name="Bruns T."/>
            <person name="Baldrian P."/>
            <person name="Vilgalys R."/>
            <person name="Henrissat B."/>
            <person name="Grigoriev I.V."/>
            <person name="Hibbett D."/>
            <person name="Nagy L.G."/>
            <person name="Martin F.M."/>
        </authorList>
    </citation>
    <scope>NUCLEOTIDE SEQUENCE</scope>
    <source>
        <strain evidence="3">UH-Tt-Lm1</strain>
    </source>
</reference>
<accession>A0A9P6HCW0</accession>
<evidence type="ECO:0000313" key="3">
    <source>
        <dbReference type="EMBL" id="KAF9782621.1"/>
    </source>
</evidence>
<evidence type="ECO:0008006" key="5">
    <source>
        <dbReference type="Google" id="ProtNLM"/>
    </source>
</evidence>
<keyword evidence="1" id="KW-0677">Repeat</keyword>
<dbReference type="AlphaFoldDB" id="A0A9P6HCW0"/>
<dbReference type="EMBL" id="WIUZ02000011">
    <property type="protein sequence ID" value="KAF9782621.1"/>
    <property type="molecule type" value="Genomic_DNA"/>
</dbReference>
<feature type="compositionally biased region" description="Polar residues" evidence="2">
    <location>
        <begin position="77"/>
        <end position="90"/>
    </location>
</feature>
<feature type="region of interest" description="Disordered" evidence="2">
    <location>
        <begin position="239"/>
        <end position="263"/>
    </location>
</feature>
<dbReference type="GO" id="GO:0003729">
    <property type="term" value="F:mRNA binding"/>
    <property type="evidence" value="ECO:0007669"/>
    <property type="project" value="TreeGrafter"/>
</dbReference>
<dbReference type="OrthoDB" id="1908178at2759"/>
<dbReference type="Gene3D" id="1.25.40.10">
    <property type="entry name" value="Tetratricopeptide repeat domain"/>
    <property type="match status" value="1"/>
</dbReference>
<dbReference type="InterPro" id="IPR011990">
    <property type="entry name" value="TPR-like_helical_dom_sf"/>
</dbReference>
<feature type="region of interest" description="Disordered" evidence="2">
    <location>
        <begin position="59"/>
        <end position="117"/>
    </location>
</feature>
<proteinExistence type="predicted"/>
<dbReference type="InterPro" id="IPR051240">
    <property type="entry name" value="Mito_RNA-Proc/Resp"/>
</dbReference>
<protein>
    <recommendedName>
        <fullName evidence="5">Pentatricopeptide repeat protein</fullName>
    </recommendedName>
</protein>
<reference evidence="3" key="1">
    <citation type="journal article" date="2020" name="Nat. Commun.">
        <title>Large-scale genome sequencing of mycorrhizal fungi provides insights into the early evolution of symbiotic traits.</title>
        <authorList>
            <person name="Miyauchi S."/>
            <person name="Kiss E."/>
            <person name="Kuo A."/>
            <person name="Drula E."/>
            <person name="Kohler A."/>
            <person name="Sanchez-Garcia M."/>
            <person name="Morin E."/>
            <person name="Andreopoulos B."/>
            <person name="Barry K.W."/>
            <person name="Bonito G."/>
            <person name="Buee M."/>
            <person name="Carver A."/>
            <person name="Chen C."/>
            <person name="Cichocki N."/>
            <person name="Clum A."/>
            <person name="Culley D."/>
            <person name="Crous P.W."/>
            <person name="Fauchery L."/>
            <person name="Girlanda M."/>
            <person name="Hayes R.D."/>
            <person name="Keri Z."/>
            <person name="LaButti K."/>
            <person name="Lipzen A."/>
            <person name="Lombard V."/>
            <person name="Magnuson J."/>
            <person name="Maillard F."/>
            <person name="Murat C."/>
            <person name="Nolan M."/>
            <person name="Ohm R.A."/>
            <person name="Pangilinan J."/>
            <person name="Pereira M.F."/>
            <person name="Perotto S."/>
            <person name="Peter M."/>
            <person name="Pfister S."/>
            <person name="Riley R."/>
            <person name="Sitrit Y."/>
            <person name="Stielow J.B."/>
            <person name="Szollosi G."/>
            <person name="Zifcakova L."/>
            <person name="Stursova M."/>
            <person name="Spatafora J.W."/>
            <person name="Tedersoo L."/>
            <person name="Vaario L.M."/>
            <person name="Yamada A."/>
            <person name="Yan M."/>
            <person name="Wang P."/>
            <person name="Xu J."/>
            <person name="Bruns T."/>
            <person name="Baldrian P."/>
            <person name="Vilgalys R."/>
            <person name="Dunand C."/>
            <person name="Henrissat B."/>
            <person name="Grigoriev I.V."/>
            <person name="Hibbett D."/>
            <person name="Nagy L.G."/>
            <person name="Martin F.M."/>
        </authorList>
    </citation>
    <scope>NUCLEOTIDE SEQUENCE</scope>
    <source>
        <strain evidence="3">UH-Tt-Lm1</strain>
    </source>
</reference>
<feature type="region of interest" description="Disordered" evidence="2">
    <location>
        <begin position="754"/>
        <end position="773"/>
    </location>
</feature>
<feature type="compositionally biased region" description="Basic and acidic residues" evidence="2">
    <location>
        <begin position="754"/>
        <end position="767"/>
    </location>
</feature>
<dbReference type="Proteomes" id="UP000736335">
    <property type="component" value="Unassembled WGS sequence"/>
</dbReference>
<evidence type="ECO:0000313" key="4">
    <source>
        <dbReference type="Proteomes" id="UP000736335"/>
    </source>
</evidence>
<dbReference type="PANTHER" id="PTHR47933:SF11">
    <property type="entry name" value="PENTATRICOPEPTIDE REPEAT-CONTAINING PROTEIN 2"/>
    <property type="match status" value="1"/>
</dbReference>
<evidence type="ECO:0000256" key="1">
    <source>
        <dbReference type="ARBA" id="ARBA00022737"/>
    </source>
</evidence>
<gene>
    <name evidence="3" type="ORF">BJ322DRAFT_1126260</name>
</gene>
<comment type="caution">
    <text evidence="3">The sequence shown here is derived from an EMBL/GenBank/DDBJ whole genome shotgun (WGS) entry which is preliminary data.</text>
</comment>
<evidence type="ECO:0000256" key="2">
    <source>
        <dbReference type="SAM" id="MobiDB-lite"/>
    </source>
</evidence>
<sequence length="773" mass="87212">MLRAASLPGQTFSRLGLRVQLAPCRLSQTRRVFLSQFRGADESPEHSDPAQLLYPSHVHLSRPQNDGGLSFPRQKPPHTSTQLPNGSGTTEDAHDTTHSSSASDQVSPRSSSIDGLPPLPAVKLSTLVSDLRCMRSERDVMKSWDIYQELQKPLSNVNRFGGGTTLLYTSLHHLVKLLSATTPRTEVTGTRIISVLSTLRQVGARIRRWQLELLRAIVKEQNLHPQNLEHLKDLVVDILPPSSNPNTTPPTPASNCEDTTSPLSHVPPDDLSEIDFSNEFQSPILVSPIPTTFTQDHERARLLNVIGETQSFSEAWDAYRAFSSHPLAEDPTLNTYPSRHLHRLVSLLATIKPRTRKVYLSLVSIISTLRASGHLIYTWEWNFLVDASAKGWRKTRFEDYKTSLRVFNDMLAYQREVRESNSQPYTDHNVRADSHDEGQIPHNNLAPDIYSYTTLISHAARTLSPQALDHARSILNSAGIVPNRVTLLAQLRLHTYHNQMYGVRRTIAEIRDRGFTLDIYGVNSIIWAFARNAHMEVAEAIYRVLRNNIDGYEPEDSAFDGADEGIDSTVRFLDETENILIPPSMVPDRITYTILIQSYSYHGDLARSLQFFADMLYSPDPLMTWRGNVGAGARFQPVMQIFRALFLGFYHHAVGPSGPDAHPCGDSNPQGSREQGLEWNLDNLNVIFKEFLELPADRRPENRVVYWLVMAFEKCSGGDYCRMKEVWAALESKWGDQWGSRLRRARSRIYQDTEHVEVTSDDDKSGDASDGDN</sequence>
<name>A0A9P6HCW0_9AGAM</name>
<dbReference type="PANTHER" id="PTHR47933">
    <property type="entry name" value="PENTATRICOPEPTIDE REPEAT-CONTAINING PROTEIN 1, MITOCHONDRIAL"/>
    <property type="match status" value="1"/>
</dbReference>
<feature type="compositionally biased region" description="Polar residues" evidence="2">
    <location>
        <begin position="98"/>
        <end position="113"/>
    </location>
</feature>
<organism evidence="3 4">
    <name type="scientific">Thelephora terrestris</name>
    <dbReference type="NCBI Taxonomy" id="56493"/>
    <lineage>
        <taxon>Eukaryota</taxon>
        <taxon>Fungi</taxon>
        <taxon>Dikarya</taxon>
        <taxon>Basidiomycota</taxon>
        <taxon>Agaricomycotina</taxon>
        <taxon>Agaricomycetes</taxon>
        <taxon>Thelephorales</taxon>
        <taxon>Thelephoraceae</taxon>
        <taxon>Thelephora</taxon>
    </lineage>
</organism>